<keyword evidence="7" id="KW-1185">Reference proteome</keyword>
<keyword evidence="1" id="KW-0963">Cytoplasm</keyword>
<proteinExistence type="predicted"/>
<evidence type="ECO:0000256" key="3">
    <source>
        <dbReference type="ARBA" id="ARBA00022777"/>
    </source>
</evidence>
<evidence type="ECO:0000256" key="2">
    <source>
        <dbReference type="ARBA" id="ARBA00022679"/>
    </source>
</evidence>
<evidence type="ECO:0000313" key="7">
    <source>
        <dbReference type="Proteomes" id="UP000826234"/>
    </source>
</evidence>
<dbReference type="InterPro" id="IPR006205">
    <property type="entry name" value="Mev_gal_kin"/>
</dbReference>
<dbReference type="PANTHER" id="PTHR43290:SF2">
    <property type="entry name" value="MEVALONATE KINASE"/>
    <property type="match status" value="1"/>
</dbReference>
<dbReference type="EMBL" id="JAIPUX010001211">
    <property type="protein sequence ID" value="KAH0625655.1"/>
    <property type="molecule type" value="Genomic_DNA"/>
</dbReference>
<evidence type="ECO:0000256" key="1">
    <source>
        <dbReference type="ARBA" id="ARBA00022490"/>
    </source>
</evidence>
<evidence type="ECO:0000313" key="6">
    <source>
        <dbReference type="EMBL" id="KAH0625655.1"/>
    </source>
</evidence>
<dbReference type="InterPro" id="IPR036554">
    <property type="entry name" value="GHMP_kinase_C_sf"/>
</dbReference>
<organism evidence="6 7">
    <name type="scientific">Phrynosoma platyrhinos</name>
    <name type="common">Desert horned lizard</name>
    <dbReference type="NCBI Taxonomy" id="52577"/>
    <lineage>
        <taxon>Eukaryota</taxon>
        <taxon>Metazoa</taxon>
        <taxon>Chordata</taxon>
        <taxon>Craniata</taxon>
        <taxon>Vertebrata</taxon>
        <taxon>Euteleostomi</taxon>
        <taxon>Lepidosauria</taxon>
        <taxon>Squamata</taxon>
        <taxon>Bifurcata</taxon>
        <taxon>Unidentata</taxon>
        <taxon>Episquamata</taxon>
        <taxon>Toxicofera</taxon>
        <taxon>Iguania</taxon>
        <taxon>Phrynosomatidae</taxon>
        <taxon>Phrynosomatinae</taxon>
        <taxon>Phrynosoma</taxon>
    </lineage>
</organism>
<feature type="domain" description="GHMP kinase C-terminal" evidence="5">
    <location>
        <begin position="34"/>
        <end position="96"/>
    </location>
</feature>
<gene>
    <name evidence="6" type="ORF">JD844_015249</name>
</gene>
<dbReference type="Pfam" id="PF08544">
    <property type="entry name" value="GHMP_kinases_C"/>
    <property type="match status" value="1"/>
</dbReference>
<reference evidence="6 7" key="1">
    <citation type="journal article" date="2022" name="Gigascience">
        <title>A chromosome-level genome assembly and annotation of the desert horned lizard, Phrynosoma platyrhinos, provides insight into chromosomal rearrangements among reptiles.</title>
        <authorList>
            <person name="Koochekian N."/>
            <person name="Ascanio A."/>
            <person name="Farleigh K."/>
            <person name="Card D.C."/>
            <person name="Schield D.R."/>
            <person name="Castoe T.A."/>
            <person name="Jezkova T."/>
        </authorList>
    </citation>
    <scope>NUCLEOTIDE SEQUENCE [LARGE SCALE GENOMIC DNA]</scope>
    <source>
        <strain evidence="6">NK-2021</strain>
    </source>
</reference>
<evidence type="ECO:0000259" key="5">
    <source>
        <dbReference type="Pfam" id="PF08544"/>
    </source>
</evidence>
<keyword evidence="4" id="KW-0460">Magnesium</keyword>
<dbReference type="PANTHER" id="PTHR43290">
    <property type="entry name" value="MEVALONATE KINASE"/>
    <property type="match status" value="1"/>
</dbReference>
<keyword evidence="3" id="KW-0418">Kinase</keyword>
<keyword evidence="2" id="KW-0808">Transferase</keyword>
<protein>
    <recommendedName>
        <fullName evidence="5">GHMP kinase C-terminal domain-containing protein</fullName>
    </recommendedName>
</protein>
<comment type="caution">
    <text evidence="6">The sequence shown here is derived from an EMBL/GenBank/DDBJ whole genome shotgun (WGS) entry which is preliminary data.</text>
</comment>
<name>A0ABQ7T870_PHRPL</name>
<dbReference type="SUPFAM" id="SSF55060">
    <property type="entry name" value="GHMP Kinase, C-terminal domain"/>
    <property type="match status" value="1"/>
</dbReference>
<dbReference type="Proteomes" id="UP000826234">
    <property type="component" value="Unassembled WGS sequence"/>
</dbReference>
<evidence type="ECO:0000256" key="4">
    <source>
        <dbReference type="ARBA" id="ARBA00022842"/>
    </source>
</evidence>
<dbReference type="InterPro" id="IPR013750">
    <property type="entry name" value="GHMP_kinase_C_dom"/>
</dbReference>
<accession>A0ABQ7T870</accession>
<dbReference type="Gene3D" id="3.30.70.890">
    <property type="entry name" value="GHMP kinase, C-terminal domain"/>
    <property type="match status" value="1"/>
</dbReference>
<sequence length="136" mass="14282">MEPVLASIDAISRKCESVLEKMADSPSEDHYPILEELIDINQHHLDVIGVGHSSLDKVVRVTASHGLHTKLTGAGGGGCAITLLRPDTAPAVVEAAIRDLAGCGFECWETDVGALGICAHSPSSLKAEVAKVFNEV</sequence>